<comment type="caution">
    <text evidence="7">The sequence shown here is derived from an EMBL/GenBank/DDBJ whole genome shotgun (WGS) entry which is preliminary data.</text>
</comment>
<keyword evidence="8" id="KW-1185">Reference proteome</keyword>
<accession>A0AAV9JTS6</accession>
<sequence length="393" mass="43682">MTQTLTEDDLYRTSTQYRLWSFSPESLAAQRRKTHDLAIERARRYGGSLSSGGSEDGAAHEEAYVRADEELRLVQRYCEQIRTTSDHFKWPINVKATAVQYLRRFYLSNSCLTYPPKEIYKTVLFLACKTEATHMTLSEYARRISTDPDAILAPEYKVMQALRFTLDVRQPYKGLKGVLMELLNMASGMVGEVEGVDTKGAKALQQDMLGLEKPPKDAQTIWTAPAGNTEVKHLTDRINAAYSAARQLLDKPALLTDVYFLYTPSQLLLAALRLADSPLLSFYLTTKLPLSSPVRPKILATVHSCADFLAAFSERQIMTKDERAALEAKLESCLDPSTKDLVKAHAAAKLGSESDEEEKVKKRKLAREKSFKEGEELFGPSLGAAGAANGGKG</sequence>
<dbReference type="InterPro" id="IPR013763">
    <property type="entry name" value="Cyclin-like_dom"/>
</dbReference>
<protein>
    <recommendedName>
        <fullName evidence="2">RNA polymerase II holoenzyme cyclin-like subunit</fullName>
    </recommendedName>
</protein>
<organism evidence="7 8">
    <name type="scientific">Oleoguttula mirabilis</name>
    <dbReference type="NCBI Taxonomy" id="1507867"/>
    <lineage>
        <taxon>Eukaryota</taxon>
        <taxon>Fungi</taxon>
        <taxon>Dikarya</taxon>
        <taxon>Ascomycota</taxon>
        <taxon>Pezizomycotina</taxon>
        <taxon>Dothideomycetes</taxon>
        <taxon>Dothideomycetidae</taxon>
        <taxon>Mycosphaerellales</taxon>
        <taxon>Teratosphaeriaceae</taxon>
        <taxon>Oleoguttula</taxon>
    </lineage>
</organism>
<dbReference type="AlphaFoldDB" id="A0AAV9JTS6"/>
<comment type="similarity">
    <text evidence="1">Belongs to the cyclin family. Cyclin C subfamily.</text>
</comment>
<evidence type="ECO:0000313" key="7">
    <source>
        <dbReference type="EMBL" id="KAK4548460.1"/>
    </source>
</evidence>
<dbReference type="PANTHER" id="PTHR10026">
    <property type="entry name" value="CYCLIN"/>
    <property type="match status" value="1"/>
</dbReference>
<dbReference type="InterPro" id="IPR031658">
    <property type="entry name" value="Cyclin_C_2"/>
</dbReference>
<evidence type="ECO:0000256" key="1">
    <source>
        <dbReference type="ARBA" id="ARBA00008638"/>
    </source>
</evidence>
<evidence type="ECO:0000259" key="6">
    <source>
        <dbReference type="SMART" id="SM00385"/>
    </source>
</evidence>
<dbReference type="InterPro" id="IPR006671">
    <property type="entry name" value="Cyclin_N"/>
</dbReference>
<evidence type="ECO:0000256" key="3">
    <source>
        <dbReference type="ARBA" id="ARBA00023127"/>
    </source>
</evidence>
<evidence type="ECO:0000256" key="5">
    <source>
        <dbReference type="SAM" id="MobiDB-lite"/>
    </source>
</evidence>
<dbReference type="InterPro" id="IPR036915">
    <property type="entry name" value="Cyclin-like_sf"/>
</dbReference>
<dbReference type="CDD" id="cd20524">
    <property type="entry name" value="CYCLIN_CCNH_rpt1"/>
    <property type="match status" value="1"/>
</dbReference>
<evidence type="ECO:0000256" key="4">
    <source>
        <dbReference type="RuleBase" id="RU000383"/>
    </source>
</evidence>
<name>A0AAV9JTS6_9PEZI</name>
<dbReference type="SUPFAM" id="SSF47954">
    <property type="entry name" value="Cyclin-like"/>
    <property type="match status" value="2"/>
</dbReference>
<evidence type="ECO:0000313" key="8">
    <source>
        <dbReference type="Proteomes" id="UP001324427"/>
    </source>
</evidence>
<dbReference type="GO" id="GO:0006357">
    <property type="term" value="P:regulation of transcription by RNA polymerase II"/>
    <property type="evidence" value="ECO:0007669"/>
    <property type="project" value="InterPro"/>
</dbReference>
<dbReference type="Gene3D" id="1.10.472.10">
    <property type="entry name" value="Cyclin-like"/>
    <property type="match status" value="2"/>
</dbReference>
<dbReference type="EMBL" id="JAVFHQ010000007">
    <property type="protein sequence ID" value="KAK4548460.1"/>
    <property type="molecule type" value="Genomic_DNA"/>
</dbReference>
<evidence type="ECO:0000256" key="2">
    <source>
        <dbReference type="ARBA" id="ARBA00014912"/>
    </source>
</evidence>
<dbReference type="InterPro" id="IPR043198">
    <property type="entry name" value="Cyclin/Ssn8"/>
</dbReference>
<feature type="domain" description="Cyclin-like" evidence="6">
    <location>
        <begin position="79"/>
        <end position="167"/>
    </location>
</feature>
<keyword evidence="3 4" id="KW-0195">Cyclin</keyword>
<reference evidence="7 8" key="1">
    <citation type="submission" date="2021-11" db="EMBL/GenBank/DDBJ databases">
        <title>Black yeast isolated from Biological Soil Crust.</title>
        <authorList>
            <person name="Kurbessoian T."/>
        </authorList>
    </citation>
    <scope>NUCLEOTIDE SEQUENCE [LARGE SCALE GENOMIC DNA]</scope>
    <source>
        <strain evidence="7 8">CCFEE 5522</strain>
    </source>
</reference>
<proteinExistence type="inferred from homology"/>
<dbReference type="SMART" id="SM00385">
    <property type="entry name" value="CYCLIN"/>
    <property type="match status" value="1"/>
</dbReference>
<dbReference type="Pfam" id="PF16899">
    <property type="entry name" value="Cyclin_C_2"/>
    <property type="match status" value="1"/>
</dbReference>
<feature type="region of interest" description="Disordered" evidence="5">
    <location>
        <begin position="345"/>
        <end position="366"/>
    </location>
</feature>
<dbReference type="Pfam" id="PF00134">
    <property type="entry name" value="Cyclin_N"/>
    <property type="match status" value="1"/>
</dbReference>
<gene>
    <name evidence="7" type="ORF">LTR36_009370</name>
</gene>
<dbReference type="Proteomes" id="UP001324427">
    <property type="component" value="Unassembled WGS sequence"/>
</dbReference>
<dbReference type="GO" id="GO:0016538">
    <property type="term" value="F:cyclin-dependent protein serine/threonine kinase regulator activity"/>
    <property type="evidence" value="ECO:0007669"/>
    <property type="project" value="InterPro"/>
</dbReference>